<feature type="compositionally biased region" description="Acidic residues" evidence="7">
    <location>
        <begin position="542"/>
        <end position="609"/>
    </location>
</feature>
<feature type="compositionally biased region" description="Basic and acidic residues" evidence="7">
    <location>
        <begin position="489"/>
        <end position="501"/>
    </location>
</feature>
<feature type="compositionally biased region" description="Basic and acidic residues" evidence="7">
    <location>
        <begin position="417"/>
        <end position="426"/>
    </location>
</feature>
<sequence length="964" mass="105348">MASNGTDAASVATPDAAQSLNDEVQAPTHPELPSAHALANLIASEPERFVHGDPSIAQLSALALKQLFDLSIKSEALAVPTIGTFLHSILPQEETKSRTRSSSKRKRGGNARKAPPPEPKGEHRLFQPTPLDELVIDGMDSRQLWEQIDLKGFKVQGLLDTVFVNEGGQPDQEEEEEDDEAGDEGAEDDDDEDEDDSPAEQRVKLSDLTDADLRALGIDPAQRDQLAFDDSDDESESEPYAGASDISDGDPNEVYYEPLRTEAEQRRRKEEQEMGVLPRLRSQVQDDEDDDEDDEDEEDADLDGEESEDEEGAGAAAKDKKASRSILDSLDEPGSSSGGPGGKGKRHPTLDDDFFSINEFNRLTEAQEMAEATGAGNDDDDEDLSNQVDYFRDIDGLGAGGDDGEEDDLGAGPSRPGPKDPSELHFADFFLPPSKAASFRAKAERKEKRRAGADKGKSKAEDPSPVEAADSDADESDGDDDDEDDDEPERPRAIRFHDTVAIRRIKPRKKKRDAELTPEMLASLGFTEEEAARLAEEQAGFGDDDDEDEEGGDSDDDDDDEMDEDGGDEDEDEYGAESGSEEGMDIDEDDAGEGDEDEEDDDEDADDEEAQVKTARRVAGDLFADSDDEGDAAAQQSTHEKRLAALQAEISQLEEENVGQKDWTLRGEATSKIRPQDSLLQEDLEFERTAKVTPQVTEEMTESIEDMIKRRILDRQFDDVVRRRELEALPFLPSRLLELSDSKSAKSLAELYEEEYQAARGAAEGEAPRMAEVDVKLQKEHDEIAKIFDDVCDKLDALSNAHFTPKAPKATIQTLSNTPVVSIEEALPSTSSSATMLAPEEVYERQRHAAALEGDKSEMTPAEKQRLHNTLRREKRAKNDRIQDTRRALELAGLRRGGKSATEEKADAMRKLVGNRGVTVIGKDGAQRKGKDALADATGGGGRKKSGLPAANGAAEASGSKFKL</sequence>
<dbReference type="OrthoDB" id="445326at2759"/>
<organism evidence="8 9">
    <name type="scientific">Pseudozyma flocculosa</name>
    <dbReference type="NCBI Taxonomy" id="84751"/>
    <lineage>
        <taxon>Eukaryota</taxon>
        <taxon>Fungi</taxon>
        <taxon>Dikarya</taxon>
        <taxon>Basidiomycota</taxon>
        <taxon>Ustilaginomycotina</taxon>
        <taxon>Ustilaginomycetes</taxon>
        <taxon>Ustilaginales</taxon>
        <taxon>Ustilaginaceae</taxon>
        <taxon>Pseudozyma</taxon>
    </lineage>
</organism>
<feature type="compositionally biased region" description="Acidic residues" evidence="7">
    <location>
        <begin position="227"/>
        <end position="237"/>
    </location>
</feature>
<dbReference type="GO" id="GO:0032040">
    <property type="term" value="C:small-subunit processome"/>
    <property type="evidence" value="ECO:0007669"/>
    <property type="project" value="TreeGrafter"/>
</dbReference>
<evidence type="ECO:0000256" key="6">
    <source>
        <dbReference type="ARBA" id="ARBA00029455"/>
    </source>
</evidence>
<evidence type="ECO:0000313" key="9">
    <source>
        <dbReference type="Proteomes" id="UP000323386"/>
    </source>
</evidence>
<dbReference type="AlphaFoldDB" id="A0A5C3EY06"/>
<feature type="compositionally biased region" description="Basic and acidic residues" evidence="7">
    <location>
        <begin position="925"/>
        <end position="934"/>
    </location>
</feature>
<feature type="compositionally biased region" description="Acidic residues" evidence="7">
    <location>
        <begin position="469"/>
        <end position="488"/>
    </location>
</feature>
<dbReference type="PANTHER" id="PTHR17039:SF0">
    <property type="entry name" value="U3 SMALL NUCLEOLAR RIBONUCLEOPROTEIN PROTEIN MPP10"/>
    <property type="match status" value="1"/>
</dbReference>
<evidence type="ECO:0000256" key="4">
    <source>
        <dbReference type="ARBA" id="ARBA00023242"/>
    </source>
</evidence>
<dbReference type="GO" id="GO:0005732">
    <property type="term" value="C:sno(s)RNA-containing ribonucleoprotein complex"/>
    <property type="evidence" value="ECO:0007669"/>
    <property type="project" value="InterPro"/>
</dbReference>
<dbReference type="GO" id="GO:0034457">
    <property type="term" value="C:Mpp10 complex"/>
    <property type="evidence" value="ECO:0007669"/>
    <property type="project" value="InterPro"/>
</dbReference>
<keyword evidence="2" id="KW-0690">Ribosome biogenesis</keyword>
<comment type="similarity">
    <text evidence="6">Belongs to the MPP10 family.</text>
</comment>
<feature type="region of interest" description="Disordered" evidence="7">
    <location>
        <begin position="93"/>
        <end position="127"/>
    </location>
</feature>
<dbReference type="EMBL" id="OOIP01000003">
    <property type="protein sequence ID" value="SPO35931.1"/>
    <property type="molecule type" value="Genomic_DNA"/>
</dbReference>
<keyword evidence="9" id="KW-1185">Reference proteome</keyword>
<comment type="subcellular location">
    <subcellularLocation>
        <location evidence="1">Nucleus</location>
        <location evidence="1">Nucleolus</location>
    </subcellularLocation>
</comment>
<feature type="region of interest" description="Disordered" evidence="7">
    <location>
        <begin position="164"/>
        <end position="640"/>
    </location>
</feature>
<protein>
    <submittedName>
        <fullName evidence="8">Related to MPP10 - component of the U3 small nucleolar ribonucleoprotein</fullName>
    </submittedName>
</protein>
<feature type="compositionally biased region" description="Basic and acidic residues" evidence="7">
    <location>
        <begin position="259"/>
        <end position="272"/>
    </location>
</feature>
<proteinExistence type="inferred from homology"/>
<gene>
    <name evidence="8" type="ORF">PSFLO_01402</name>
</gene>
<feature type="region of interest" description="Disordered" evidence="7">
    <location>
        <begin position="1"/>
        <end position="30"/>
    </location>
</feature>
<feature type="compositionally biased region" description="Acidic residues" evidence="7">
    <location>
        <begin position="171"/>
        <end position="198"/>
    </location>
</feature>
<evidence type="ECO:0000256" key="2">
    <source>
        <dbReference type="ARBA" id="ARBA00022517"/>
    </source>
</evidence>
<evidence type="ECO:0000256" key="5">
    <source>
        <dbReference type="ARBA" id="ARBA00023274"/>
    </source>
</evidence>
<dbReference type="Pfam" id="PF04006">
    <property type="entry name" value="Mpp10"/>
    <property type="match status" value="2"/>
</dbReference>
<evidence type="ECO:0000256" key="1">
    <source>
        <dbReference type="ARBA" id="ARBA00004604"/>
    </source>
</evidence>
<feature type="compositionally biased region" description="Basic residues" evidence="7">
    <location>
        <begin position="98"/>
        <end position="110"/>
    </location>
</feature>
<dbReference type="InterPro" id="IPR012173">
    <property type="entry name" value="Mpp10"/>
</dbReference>
<dbReference type="Proteomes" id="UP000323386">
    <property type="component" value="Unassembled WGS sequence"/>
</dbReference>
<dbReference type="GO" id="GO:0006364">
    <property type="term" value="P:rRNA processing"/>
    <property type="evidence" value="ECO:0007669"/>
    <property type="project" value="UniProtKB-KW"/>
</dbReference>
<reference evidence="8 9" key="1">
    <citation type="submission" date="2018-03" db="EMBL/GenBank/DDBJ databases">
        <authorList>
            <person name="Guldener U."/>
        </authorList>
    </citation>
    <scope>NUCLEOTIDE SEQUENCE [LARGE SCALE GENOMIC DNA]</scope>
    <source>
        <strain evidence="8 9">DAOM196992</strain>
    </source>
</reference>
<feature type="region of interest" description="Disordered" evidence="7">
    <location>
        <begin position="923"/>
        <end position="964"/>
    </location>
</feature>
<feature type="compositionally biased region" description="Basic and acidic residues" evidence="7">
    <location>
        <begin position="199"/>
        <end position="213"/>
    </location>
</feature>
<keyword evidence="4" id="KW-0539">Nucleus</keyword>
<feature type="compositionally biased region" description="Basic and acidic residues" evidence="7">
    <location>
        <begin position="441"/>
        <end position="462"/>
    </location>
</feature>
<evidence type="ECO:0000256" key="3">
    <source>
        <dbReference type="ARBA" id="ARBA00022552"/>
    </source>
</evidence>
<keyword evidence="3" id="KW-0698">rRNA processing</keyword>
<dbReference type="PANTHER" id="PTHR17039">
    <property type="entry name" value="U3 SMALL NUCLEOLAR RIBONUCLEOPROTEIN PROTEIN MPP10"/>
    <property type="match status" value="1"/>
</dbReference>
<name>A0A5C3EY06_9BASI</name>
<evidence type="ECO:0000313" key="8">
    <source>
        <dbReference type="EMBL" id="SPO35931.1"/>
    </source>
</evidence>
<accession>A0A5C3EY06</accession>
<keyword evidence="5 8" id="KW-0687">Ribonucleoprotein</keyword>
<feature type="compositionally biased region" description="Acidic residues" evidence="7">
    <location>
        <begin position="285"/>
        <end position="312"/>
    </location>
</feature>
<evidence type="ECO:0000256" key="7">
    <source>
        <dbReference type="SAM" id="MobiDB-lite"/>
    </source>
</evidence>